<dbReference type="InterPro" id="IPR040198">
    <property type="entry name" value="Fido_containing"/>
</dbReference>
<reference evidence="2 3" key="1">
    <citation type="submission" date="2023-03" db="EMBL/GenBank/DDBJ databases">
        <title>Draft assemblies of triclosan tolerant bacteria isolated from returned activated sludge.</title>
        <authorList>
            <person name="Van Hamelsveld S."/>
        </authorList>
    </citation>
    <scope>NUCLEOTIDE SEQUENCE [LARGE SCALE GENOMIC DNA]</scope>
    <source>
        <strain evidence="2 3">GW210010_S58</strain>
    </source>
</reference>
<dbReference type="Pfam" id="PF02661">
    <property type="entry name" value="Fic"/>
    <property type="match status" value="1"/>
</dbReference>
<name>A0ABT6ANG3_9BURK</name>
<gene>
    <name evidence="2" type="ORF">P3W85_14535</name>
</gene>
<proteinExistence type="predicted"/>
<sequence length="512" mass="56620">MATSPATRQLSEALAALKALQDKGSSVFQTDEFSRRHRESLQKAGFIQPVIKGWYMASRPEEKPGDTTPWYAAMDSFLAAYATHRFGNDWHASPDLSILLHAGTTVLPKQFVIHSLTGSNNNIRLPDGYSLFDLRVKAMPSVDALTKVRGISVLRLPTALSRVEQPFYRSYPRDAQIVLAQIPDASELNRVLLEEGRSHFAGRLAGAFRAIGRQDIADDILGVMQAAGYTAPEVNPFEFVHTISSEDAAGPAALRVRLMWADMRERVLEIFPPEPGLPADVAGYLSALEDVYKTDAYHSLSIEGYKVSDAMISKVANGDWHPEESQSDKDAKNAMAARGYWLAHIEVKRTIEKILTGANAGQAYQADHAQWYRQLFAPSVDAGILTPADLAGYRGHQVYIRNAKHVPPPKDAVRQMMPELIKQLRAEPSAAVRAVLGHFVFVFVHPYMDGNGRLGRFLMNAMLGSGGYPWTIIQLPRRAEYMEALNAASFDGDIRPFAEFVRSSMENPPAAI</sequence>
<keyword evidence="3" id="KW-1185">Reference proteome</keyword>
<protein>
    <submittedName>
        <fullName evidence="2">Fic family protein</fullName>
    </submittedName>
</protein>
<dbReference type="SUPFAM" id="SSF140931">
    <property type="entry name" value="Fic-like"/>
    <property type="match status" value="1"/>
</dbReference>
<dbReference type="PANTHER" id="PTHR13504">
    <property type="entry name" value="FIDO DOMAIN-CONTAINING PROTEIN DDB_G0283145"/>
    <property type="match status" value="1"/>
</dbReference>
<organism evidence="2 3">
    <name type="scientific">Cupriavidus basilensis</name>
    <dbReference type="NCBI Taxonomy" id="68895"/>
    <lineage>
        <taxon>Bacteria</taxon>
        <taxon>Pseudomonadati</taxon>
        <taxon>Pseudomonadota</taxon>
        <taxon>Betaproteobacteria</taxon>
        <taxon>Burkholderiales</taxon>
        <taxon>Burkholderiaceae</taxon>
        <taxon>Cupriavidus</taxon>
    </lineage>
</organism>
<dbReference type="RefSeq" id="WP_276265302.1">
    <property type="nucleotide sequence ID" value="NZ_JARJLM010000255.1"/>
</dbReference>
<dbReference type="Proteomes" id="UP001216674">
    <property type="component" value="Unassembled WGS sequence"/>
</dbReference>
<dbReference type="InterPro" id="IPR036597">
    <property type="entry name" value="Fido-like_dom_sf"/>
</dbReference>
<dbReference type="PROSITE" id="PS51459">
    <property type="entry name" value="FIDO"/>
    <property type="match status" value="1"/>
</dbReference>
<dbReference type="EMBL" id="JARJLM010000255">
    <property type="protein sequence ID" value="MDF3834164.1"/>
    <property type="molecule type" value="Genomic_DNA"/>
</dbReference>
<dbReference type="InterPro" id="IPR003812">
    <property type="entry name" value="Fido"/>
</dbReference>
<comment type="caution">
    <text evidence="2">The sequence shown here is derived from an EMBL/GenBank/DDBJ whole genome shotgun (WGS) entry which is preliminary data.</text>
</comment>
<accession>A0ABT6ANG3</accession>
<dbReference type="PANTHER" id="PTHR13504:SF38">
    <property type="entry name" value="FIDO DOMAIN-CONTAINING PROTEIN"/>
    <property type="match status" value="1"/>
</dbReference>
<evidence type="ECO:0000313" key="3">
    <source>
        <dbReference type="Proteomes" id="UP001216674"/>
    </source>
</evidence>
<dbReference type="Gene3D" id="1.10.3290.10">
    <property type="entry name" value="Fido-like domain"/>
    <property type="match status" value="1"/>
</dbReference>
<feature type="domain" description="Fido" evidence="1">
    <location>
        <begin position="359"/>
        <end position="503"/>
    </location>
</feature>
<evidence type="ECO:0000313" key="2">
    <source>
        <dbReference type="EMBL" id="MDF3834164.1"/>
    </source>
</evidence>
<evidence type="ECO:0000259" key="1">
    <source>
        <dbReference type="PROSITE" id="PS51459"/>
    </source>
</evidence>